<sequence>MVPTLPPPAPASASSALPHPAVLSAFWFGTAFHWLALLLIAIPAGVVHFMGEAAKGTWLGVLTAVGALVALILPPLVGAQSDRSGLRLPYLRWGLAVNLLGLAVMGGAVTWLEGVSGFGVFVLGFLLVQFGNNYATAPYSALIPQLVPPEQRGHYSGVMATLQAVGQLLAAAATFAVAALHLPAAANYVLVAAMLTLPALITLRGTAAADQATMQATRAAAGTPAAPTLSLQELFAYQPFFWVFWTRVLFALGQYSVQPFLNYYNRDVLRQSNPEQSTSVMLAAIIIASILSALLGGRLSDRLGRKPVIYLAGTLMALAAVLLILNGSYTLALGIAALFGLGFGAFTSVDWALGSDAMPSKSSFARDMGIWHVAFVAPQFVSLPMGTLLDTLNRGGGTAGYTAVFGLAAIFFVAGLLLVRRVPEIAQGHGVAAYRRGA</sequence>
<evidence type="ECO:0000256" key="5">
    <source>
        <dbReference type="SAM" id="Phobius"/>
    </source>
</evidence>
<dbReference type="InterPro" id="IPR036259">
    <property type="entry name" value="MFS_trans_sf"/>
</dbReference>
<evidence type="ECO:0000313" key="7">
    <source>
        <dbReference type="EMBL" id="GHF96758.1"/>
    </source>
</evidence>
<dbReference type="Proteomes" id="UP000632154">
    <property type="component" value="Unassembled WGS sequence"/>
</dbReference>
<dbReference type="PROSITE" id="PS00216">
    <property type="entry name" value="SUGAR_TRANSPORT_1"/>
    <property type="match status" value="1"/>
</dbReference>
<feature type="transmembrane region" description="Helical" evidence="5">
    <location>
        <begin position="401"/>
        <end position="419"/>
    </location>
</feature>
<keyword evidence="2 5" id="KW-0812">Transmembrane</keyword>
<dbReference type="PANTHER" id="PTHR23528:SF1">
    <property type="entry name" value="MAJOR FACILITATOR SUPERFAMILY (MFS) PROFILE DOMAIN-CONTAINING PROTEIN"/>
    <property type="match status" value="1"/>
</dbReference>
<dbReference type="PROSITE" id="PS50850">
    <property type="entry name" value="MFS"/>
    <property type="match status" value="1"/>
</dbReference>
<evidence type="ECO:0000313" key="8">
    <source>
        <dbReference type="Proteomes" id="UP000632154"/>
    </source>
</evidence>
<feature type="transmembrane region" description="Helical" evidence="5">
    <location>
        <begin position="308"/>
        <end position="325"/>
    </location>
</feature>
<feature type="transmembrane region" description="Helical" evidence="5">
    <location>
        <begin position="277"/>
        <end position="296"/>
    </location>
</feature>
<dbReference type="EMBL" id="BNAL01000004">
    <property type="protein sequence ID" value="GHF96758.1"/>
    <property type="molecule type" value="Genomic_DNA"/>
</dbReference>
<feature type="transmembrane region" description="Helical" evidence="5">
    <location>
        <begin position="331"/>
        <end position="349"/>
    </location>
</feature>
<protein>
    <submittedName>
        <fullName evidence="7">MFS transporter</fullName>
    </submittedName>
</protein>
<feature type="transmembrane region" description="Helical" evidence="5">
    <location>
        <begin position="90"/>
        <end position="112"/>
    </location>
</feature>
<comment type="subcellular location">
    <subcellularLocation>
        <location evidence="1">Membrane</location>
        <topology evidence="1">Multi-pass membrane protein</topology>
    </subcellularLocation>
</comment>
<keyword evidence="3 5" id="KW-1133">Transmembrane helix</keyword>
<evidence type="ECO:0000256" key="2">
    <source>
        <dbReference type="ARBA" id="ARBA00022692"/>
    </source>
</evidence>
<reference evidence="8" key="1">
    <citation type="journal article" date="2019" name="Int. J. Syst. Evol. Microbiol.">
        <title>The Global Catalogue of Microorganisms (GCM) 10K type strain sequencing project: providing services to taxonomists for standard genome sequencing and annotation.</title>
        <authorList>
            <consortium name="The Broad Institute Genomics Platform"/>
            <consortium name="The Broad Institute Genome Sequencing Center for Infectious Disease"/>
            <person name="Wu L."/>
            <person name="Ma J."/>
        </authorList>
    </citation>
    <scope>NUCLEOTIDE SEQUENCE [LARGE SCALE GENOMIC DNA]</scope>
    <source>
        <strain evidence="8">CGMCC 1.18439</strain>
    </source>
</reference>
<evidence type="ECO:0000256" key="4">
    <source>
        <dbReference type="ARBA" id="ARBA00023136"/>
    </source>
</evidence>
<dbReference type="RefSeq" id="WP_189642177.1">
    <property type="nucleotide sequence ID" value="NZ_BNAL01000004.1"/>
</dbReference>
<dbReference type="Pfam" id="PF07690">
    <property type="entry name" value="MFS_1"/>
    <property type="match status" value="1"/>
</dbReference>
<keyword evidence="4 5" id="KW-0472">Membrane</keyword>
<dbReference type="InterPro" id="IPR011701">
    <property type="entry name" value="MFS"/>
</dbReference>
<feature type="transmembrane region" description="Helical" evidence="5">
    <location>
        <begin position="185"/>
        <end position="203"/>
    </location>
</feature>
<accession>A0ABQ3K262</accession>
<gene>
    <name evidence="7" type="ORF">GCM10017783_05820</name>
</gene>
<evidence type="ECO:0000259" key="6">
    <source>
        <dbReference type="PROSITE" id="PS50850"/>
    </source>
</evidence>
<name>A0ABQ3K262_9DEIO</name>
<keyword evidence="8" id="KW-1185">Reference proteome</keyword>
<dbReference type="InterPro" id="IPR005829">
    <property type="entry name" value="Sugar_transporter_CS"/>
</dbReference>
<organism evidence="7 8">
    <name type="scientific">Deinococcus piscis</name>
    <dbReference type="NCBI Taxonomy" id="394230"/>
    <lineage>
        <taxon>Bacteria</taxon>
        <taxon>Thermotogati</taxon>
        <taxon>Deinococcota</taxon>
        <taxon>Deinococci</taxon>
        <taxon>Deinococcales</taxon>
        <taxon>Deinococcaceae</taxon>
        <taxon>Deinococcus</taxon>
    </lineage>
</organism>
<feature type="domain" description="Major facilitator superfamily (MFS) profile" evidence="6">
    <location>
        <begin position="239"/>
        <end position="438"/>
    </location>
</feature>
<evidence type="ECO:0000256" key="3">
    <source>
        <dbReference type="ARBA" id="ARBA00022989"/>
    </source>
</evidence>
<evidence type="ECO:0000256" key="1">
    <source>
        <dbReference type="ARBA" id="ARBA00004141"/>
    </source>
</evidence>
<proteinExistence type="predicted"/>
<feature type="transmembrane region" description="Helical" evidence="5">
    <location>
        <begin position="240"/>
        <end position="257"/>
    </location>
</feature>
<comment type="caution">
    <text evidence="7">The sequence shown here is derived from an EMBL/GenBank/DDBJ whole genome shotgun (WGS) entry which is preliminary data.</text>
</comment>
<feature type="transmembrane region" description="Helical" evidence="5">
    <location>
        <begin position="158"/>
        <end position="179"/>
    </location>
</feature>
<feature type="transmembrane region" description="Helical" evidence="5">
    <location>
        <begin position="118"/>
        <end position="137"/>
    </location>
</feature>
<dbReference type="PANTHER" id="PTHR23528">
    <property type="match status" value="1"/>
</dbReference>
<dbReference type="Gene3D" id="1.20.1250.20">
    <property type="entry name" value="MFS general substrate transporter like domains"/>
    <property type="match status" value="2"/>
</dbReference>
<dbReference type="SUPFAM" id="SSF103473">
    <property type="entry name" value="MFS general substrate transporter"/>
    <property type="match status" value="1"/>
</dbReference>
<feature type="transmembrane region" description="Helical" evidence="5">
    <location>
        <begin position="21"/>
        <end position="46"/>
    </location>
</feature>
<feature type="transmembrane region" description="Helical" evidence="5">
    <location>
        <begin position="58"/>
        <end position="78"/>
    </location>
</feature>
<dbReference type="InterPro" id="IPR020846">
    <property type="entry name" value="MFS_dom"/>
</dbReference>